<feature type="signal peptide" evidence="1">
    <location>
        <begin position="1"/>
        <end position="23"/>
    </location>
</feature>
<dbReference type="Proteomes" id="UP001465755">
    <property type="component" value="Unassembled WGS sequence"/>
</dbReference>
<gene>
    <name evidence="2" type="ORF">WJX73_001439</name>
</gene>
<comment type="caution">
    <text evidence="2">The sequence shown here is derived from an EMBL/GenBank/DDBJ whole genome shotgun (WGS) entry which is preliminary data.</text>
</comment>
<feature type="chain" id="PRO_5043878439" evidence="1">
    <location>
        <begin position="24"/>
        <end position="365"/>
    </location>
</feature>
<dbReference type="EMBL" id="JALJOQ010000049">
    <property type="protein sequence ID" value="KAK9804577.1"/>
    <property type="molecule type" value="Genomic_DNA"/>
</dbReference>
<keyword evidence="1" id="KW-0732">Signal</keyword>
<keyword evidence="3" id="KW-1185">Reference proteome</keyword>
<evidence type="ECO:0000313" key="3">
    <source>
        <dbReference type="Proteomes" id="UP001465755"/>
    </source>
</evidence>
<reference evidence="2 3" key="1">
    <citation type="journal article" date="2024" name="Nat. Commun.">
        <title>Phylogenomics reveals the evolutionary origins of lichenization in chlorophyte algae.</title>
        <authorList>
            <person name="Puginier C."/>
            <person name="Libourel C."/>
            <person name="Otte J."/>
            <person name="Skaloud P."/>
            <person name="Haon M."/>
            <person name="Grisel S."/>
            <person name="Petersen M."/>
            <person name="Berrin J.G."/>
            <person name="Delaux P.M."/>
            <person name="Dal Grande F."/>
            <person name="Keller J."/>
        </authorList>
    </citation>
    <scope>NUCLEOTIDE SEQUENCE [LARGE SCALE GENOMIC DNA]</scope>
    <source>
        <strain evidence="2 3">SAG 2036</strain>
    </source>
</reference>
<organism evidence="2 3">
    <name type="scientific">Symbiochloris irregularis</name>
    <dbReference type="NCBI Taxonomy" id="706552"/>
    <lineage>
        <taxon>Eukaryota</taxon>
        <taxon>Viridiplantae</taxon>
        <taxon>Chlorophyta</taxon>
        <taxon>core chlorophytes</taxon>
        <taxon>Trebouxiophyceae</taxon>
        <taxon>Trebouxiales</taxon>
        <taxon>Trebouxiaceae</taxon>
        <taxon>Symbiochloris</taxon>
    </lineage>
</organism>
<name>A0AAW1P7J1_9CHLO</name>
<proteinExistence type="predicted"/>
<accession>A0AAW1P7J1</accession>
<evidence type="ECO:0000313" key="2">
    <source>
        <dbReference type="EMBL" id="KAK9804577.1"/>
    </source>
</evidence>
<dbReference type="AlphaFoldDB" id="A0AAW1P7J1"/>
<protein>
    <submittedName>
        <fullName evidence="2">Uncharacterized protein</fullName>
    </submittedName>
</protein>
<sequence length="365" mass="41381">MHWRVPLSWLAVLCLARLQPSQAELGGAMCHKLGLRGECEVQQDCMCLCFHVTADNSTLVDAAYFGELGYELILFTPLVHFYHSRGILRSTVGPAGSAPFYRFSPHHREVDVQRHYCLGPYSNPSPHMYRREWNFDAWIPPNLHEQYKGQGQAILGDGKPLMIVHNKYNQEWGAAPTNFISISTLIALFSMLKDRYRIVYIRPDPRQNLPGFGADHNHAEDFDDHEHLRKHHPKVLLFQDILQQQRNGTRPDLNYNELQLMLHADSERFVSVLGGNSVIASYFAGVNIIYAVKGSELTGHGLKDREFDLVYPRLGPNGKGTILTVSTTQHLLQAAANEFLQQQGDTEAGRTVLEASHRTHKPHRS</sequence>
<evidence type="ECO:0000256" key="1">
    <source>
        <dbReference type="SAM" id="SignalP"/>
    </source>
</evidence>